<reference evidence="2 3" key="1">
    <citation type="submission" date="2018-06" db="EMBL/GenBank/DDBJ databases">
        <title>Genomic Encyclopedia of Type Strains, Phase III (KMG-III): the genomes of soil and plant-associated and newly described type strains.</title>
        <authorList>
            <person name="Whitman W."/>
        </authorList>
    </citation>
    <scope>NUCLEOTIDE SEQUENCE [LARGE SCALE GENOMIC DNA]</scope>
    <source>
        <strain evidence="2 3">CECT 7646</strain>
    </source>
</reference>
<dbReference type="PROSITE" id="PS50022">
    <property type="entry name" value="FA58C_3"/>
    <property type="match status" value="1"/>
</dbReference>
<accession>A0A318SMU6</accession>
<name>A0A318SMU6_9BURK</name>
<sequence>MSAATHAGGEFIPARISNASAAITNPNDAADNNADTLWNAGGGPTQWIDLDLGFDQRVRQVRLQVGQAPEGPTTHNIYGRNSSDQWFYFGSISQYTFDYQWLSLDISDKNRVRYIVVQTTSSPSWVASREITAYKPYPEIRGYIDAASLQSISGWACEFREEAPRAIHIYRNERVYLGNGNYREDNVFLGGGSTGSAREQAVQNSCETSSANFGFNIPLTVPNNLLDGKS</sequence>
<dbReference type="Pfam" id="PF00754">
    <property type="entry name" value="F5_F8_type_C"/>
    <property type="match status" value="1"/>
</dbReference>
<dbReference type="EMBL" id="QJTC01000007">
    <property type="protein sequence ID" value="PYE78469.1"/>
    <property type="molecule type" value="Genomic_DNA"/>
</dbReference>
<dbReference type="Gene3D" id="2.60.120.260">
    <property type="entry name" value="Galactose-binding domain-like"/>
    <property type="match status" value="1"/>
</dbReference>
<evidence type="ECO:0000313" key="2">
    <source>
        <dbReference type="EMBL" id="PYE78469.1"/>
    </source>
</evidence>
<comment type="caution">
    <text evidence="2">The sequence shown here is derived from an EMBL/GenBank/DDBJ whole genome shotgun (WGS) entry which is preliminary data.</text>
</comment>
<gene>
    <name evidence="2" type="ORF">DFQ15_107119</name>
</gene>
<dbReference type="SUPFAM" id="SSF49785">
    <property type="entry name" value="Galactose-binding domain-like"/>
    <property type="match status" value="1"/>
</dbReference>
<dbReference type="Proteomes" id="UP000247540">
    <property type="component" value="Unassembled WGS sequence"/>
</dbReference>
<organism evidence="2 3">
    <name type="scientific">Xylophilus ampelinus</name>
    <dbReference type="NCBI Taxonomy" id="54067"/>
    <lineage>
        <taxon>Bacteria</taxon>
        <taxon>Pseudomonadati</taxon>
        <taxon>Pseudomonadota</taxon>
        <taxon>Betaproteobacteria</taxon>
        <taxon>Burkholderiales</taxon>
        <taxon>Xylophilus</taxon>
    </lineage>
</organism>
<evidence type="ECO:0000259" key="1">
    <source>
        <dbReference type="PROSITE" id="PS50022"/>
    </source>
</evidence>
<evidence type="ECO:0000313" key="3">
    <source>
        <dbReference type="Proteomes" id="UP000247540"/>
    </source>
</evidence>
<dbReference type="InterPro" id="IPR008979">
    <property type="entry name" value="Galactose-bd-like_sf"/>
</dbReference>
<dbReference type="AlphaFoldDB" id="A0A318SMU6"/>
<feature type="domain" description="F5/8 type C" evidence="1">
    <location>
        <begin position="1"/>
        <end position="86"/>
    </location>
</feature>
<protein>
    <submittedName>
        <fullName evidence="2">F5/8 type C domain-containing protein</fullName>
    </submittedName>
</protein>
<dbReference type="InterPro" id="IPR000421">
    <property type="entry name" value="FA58C"/>
</dbReference>
<proteinExistence type="predicted"/>
<keyword evidence="3" id="KW-1185">Reference proteome</keyword>